<gene>
    <name evidence="8" type="primary">nreC_2</name>
    <name evidence="8" type="ORF">RL72_00782</name>
</gene>
<dbReference type="CDD" id="cd17535">
    <property type="entry name" value="REC_NarL-like"/>
    <property type="match status" value="1"/>
</dbReference>
<dbReference type="EMBL" id="JYIT01000060">
    <property type="protein sequence ID" value="KJL26875.1"/>
    <property type="molecule type" value="Genomic_DNA"/>
</dbReference>
<dbReference type="InterPro" id="IPR016032">
    <property type="entry name" value="Sig_transdc_resp-reg_C-effctor"/>
</dbReference>
<dbReference type="Gene3D" id="3.40.50.2300">
    <property type="match status" value="1"/>
</dbReference>
<evidence type="ECO:0000256" key="4">
    <source>
        <dbReference type="ARBA" id="ARBA00023163"/>
    </source>
</evidence>
<dbReference type="PROSITE" id="PS50110">
    <property type="entry name" value="RESPONSE_REGULATORY"/>
    <property type="match status" value="1"/>
</dbReference>
<dbReference type="SUPFAM" id="SSF46894">
    <property type="entry name" value="C-terminal effector domain of the bipartite response regulators"/>
    <property type="match status" value="1"/>
</dbReference>
<evidence type="ECO:0000259" key="7">
    <source>
        <dbReference type="PROSITE" id="PS50110"/>
    </source>
</evidence>
<organism evidence="8 9">
    <name type="scientific">Microbacterium azadirachtae</name>
    <dbReference type="NCBI Taxonomy" id="582680"/>
    <lineage>
        <taxon>Bacteria</taxon>
        <taxon>Bacillati</taxon>
        <taxon>Actinomycetota</taxon>
        <taxon>Actinomycetes</taxon>
        <taxon>Micrococcales</taxon>
        <taxon>Microbacteriaceae</taxon>
        <taxon>Microbacterium</taxon>
    </lineage>
</organism>
<dbReference type="SUPFAM" id="SSF52172">
    <property type="entry name" value="CheY-like"/>
    <property type="match status" value="1"/>
</dbReference>
<dbReference type="InterPro" id="IPR000792">
    <property type="entry name" value="Tscrpt_reg_LuxR_C"/>
</dbReference>
<dbReference type="PANTHER" id="PTHR43214">
    <property type="entry name" value="TWO-COMPONENT RESPONSE REGULATOR"/>
    <property type="match status" value="1"/>
</dbReference>
<evidence type="ECO:0000256" key="5">
    <source>
        <dbReference type="PROSITE-ProRule" id="PRU00169"/>
    </source>
</evidence>
<dbReference type="InterPro" id="IPR036388">
    <property type="entry name" value="WH-like_DNA-bd_sf"/>
</dbReference>
<keyword evidence="1 5" id="KW-0597">Phosphoprotein</keyword>
<keyword evidence="9" id="KW-1185">Reference proteome</keyword>
<comment type="caution">
    <text evidence="8">The sequence shown here is derived from an EMBL/GenBank/DDBJ whole genome shotgun (WGS) entry which is preliminary data.</text>
</comment>
<feature type="domain" description="Response regulatory" evidence="7">
    <location>
        <begin position="2"/>
        <end position="127"/>
    </location>
</feature>
<dbReference type="GO" id="GO:0000160">
    <property type="term" value="P:phosphorelay signal transduction system"/>
    <property type="evidence" value="ECO:0007669"/>
    <property type="project" value="InterPro"/>
</dbReference>
<dbReference type="InterPro" id="IPR001789">
    <property type="entry name" value="Sig_transdc_resp-reg_receiver"/>
</dbReference>
<sequence length="220" mass="23585">MRLLLAEDSALLREALTALLERLGHTIAATAQTAPELLAAYEMLTRTGDAPDLVLTDVRMPPGNSDDGLRVALAIRATRPTQPIMVLSQYIADTYARELLTLPEGAIGYLLKDRVNRVRDFAAALETVASGGTIIDPDVVQHLLSSSRPGPLDGLTAREREVLGLMADGQSNADIALTLTLTDAAVSKHIGNIFAKLGLGPIEDNRRVRAVLTYLQNPGQ</sequence>
<dbReference type="Gene3D" id="1.10.10.10">
    <property type="entry name" value="Winged helix-like DNA-binding domain superfamily/Winged helix DNA-binding domain"/>
    <property type="match status" value="1"/>
</dbReference>
<dbReference type="SMART" id="SM00421">
    <property type="entry name" value="HTH_LUXR"/>
    <property type="match status" value="1"/>
</dbReference>
<dbReference type="Proteomes" id="UP000033448">
    <property type="component" value="Unassembled WGS sequence"/>
</dbReference>
<dbReference type="PRINTS" id="PR00038">
    <property type="entry name" value="HTHLUXR"/>
</dbReference>
<dbReference type="PANTHER" id="PTHR43214:SF24">
    <property type="entry name" value="TRANSCRIPTIONAL REGULATORY PROTEIN NARL-RELATED"/>
    <property type="match status" value="1"/>
</dbReference>
<keyword evidence="2" id="KW-0805">Transcription regulation</keyword>
<dbReference type="InterPro" id="IPR058245">
    <property type="entry name" value="NreC/VraR/RcsB-like_REC"/>
</dbReference>
<keyword evidence="4" id="KW-0804">Transcription</keyword>
<evidence type="ECO:0000313" key="9">
    <source>
        <dbReference type="Proteomes" id="UP000033448"/>
    </source>
</evidence>
<evidence type="ECO:0000256" key="3">
    <source>
        <dbReference type="ARBA" id="ARBA00023125"/>
    </source>
</evidence>
<dbReference type="RefSeq" id="WP_045249520.1">
    <property type="nucleotide sequence ID" value="NZ_JYIT01000060.1"/>
</dbReference>
<name>A0A0F0L3D4_9MICO</name>
<feature type="modified residue" description="4-aspartylphosphate" evidence="5">
    <location>
        <position position="57"/>
    </location>
</feature>
<reference evidence="8 9" key="1">
    <citation type="submission" date="2015-02" db="EMBL/GenBank/DDBJ databases">
        <title>Draft genome sequences of ten Microbacterium spp. with emphasis on heavy metal contaminated environments.</title>
        <authorList>
            <person name="Corretto E."/>
        </authorList>
    </citation>
    <scope>NUCLEOTIDE SEQUENCE [LARGE SCALE GENOMIC DNA]</scope>
    <source>
        <strain evidence="8 9">DSM 23848</strain>
    </source>
</reference>
<dbReference type="PROSITE" id="PS50043">
    <property type="entry name" value="HTH_LUXR_2"/>
    <property type="match status" value="1"/>
</dbReference>
<dbReference type="Pfam" id="PF00072">
    <property type="entry name" value="Response_reg"/>
    <property type="match status" value="1"/>
</dbReference>
<protein>
    <submittedName>
        <fullName evidence="8">Oxygen regulatory protein NreC</fullName>
    </submittedName>
</protein>
<dbReference type="InterPro" id="IPR039420">
    <property type="entry name" value="WalR-like"/>
</dbReference>
<evidence type="ECO:0000259" key="6">
    <source>
        <dbReference type="PROSITE" id="PS50043"/>
    </source>
</evidence>
<evidence type="ECO:0000313" key="8">
    <source>
        <dbReference type="EMBL" id="KJL26875.1"/>
    </source>
</evidence>
<dbReference type="Pfam" id="PF00196">
    <property type="entry name" value="GerE"/>
    <property type="match status" value="1"/>
</dbReference>
<accession>A0A0F0L3D4</accession>
<dbReference type="PATRIC" id="fig|582680.7.peg.810"/>
<feature type="domain" description="HTH luxR-type" evidence="6">
    <location>
        <begin position="148"/>
        <end position="218"/>
    </location>
</feature>
<dbReference type="SMART" id="SM00448">
    <property type="entry name" value="REC"/>
    <property type="match status" value="1"/>
</dbReference>
<dbReference type="AlphaFoldDB" id="A0A0F0L3D4"/>
<proteinExistence type="predicted"/>
<evidence type="ECO:0000256" key="2">
    <source>
        <dbReference type="ARBA" id="ARBA00023015"/>
    </source>
</evidence>
<dbReference type="GO" id="GO:0006355">
    <property type="term" value="P:regulation of DNA-templated transcription"/>
    <property type="evidence" value="ECO:0007669"/>
    <property type="project" value="InterPro"/>
</dbReference>
<evidence type="ECO:0000256" key="1">
    <source>
        <dbReference type="ARBA" id="ARBA00022553"/>
    </source>
</evidence>
<keyword evidence="3" id="KW-0238">DNA-binding</keyword>
<dbReference type="OrthoDB" id="9808843at2"/>
<dbReference type="GO" id="GO:0003677">
    <property type="term" value="F:DNA binding"/>
    <property type="evidence" value="ECO:0007669"/>
    <property type="project" value="UniProtKB-KW"/>
</dbReference>
<dbReference type="InterPro" id="IPR011006">
    <property type="entry name" value="CheY-like_superfamily"/>
</dbReference>
<dbReference type="CDD" id="cd06170">
    <property type="entry name" value="LuxR_C_like"/>
    <property type="match status" value="1"/>
</dbReference>